<reference evidence="3 4" key="1">
    <citation type="submission" date="2014-04" db="EMBL/GenBank/DDBJ databases">
        <authorList>
            <consortium name="DOE Joint Genome Institute"/>
            <person name="Kuo A."/>
            <person name="Gay G."/>
            <person name="Dore J."/>
            <person name="Kohler A."/>
            <person name="Nagy L.G."/>
            <person name="Floudas D."/>
            <person name="Copeland A."/>
            <person name="Barry K.W."/>
            <person name="Cichocki N."/>
            <person name="Veneault-Fourrey C."/>
            <person name="LaButti K."/>
            <person name="Lindquist E.A."/>
            <person name="Lipzen A."/>
            <person name="Lundell T."/>
            <person name="Morin E."/>
            <person name="Murat C."/>
            <person name="Sun H."/>
            <person name="Tunlid A."/>
            <person name="Henrissat B."/>
            <person name="Grigoriev I.V."/>
            <person name="Hibbett D.S."/>
            <person name="Martin F."/>
            <person name="Nordberg H.P."/>
            <person name="Cantor M.N."/>
            <person name="Hua S.X."/>
        </authorList>
    </citation>
    <scope>NUCLEOTIDE SEQUENCE [LARGE SCALE GENOMIC DNA]</scope>
    <source>
        <strain evidence="4">h7</strain>
    </source>
</reference>
<feature type="compositionally biased region" description="Low complexity" evidence="1">
    <location>
        <begin position="269"/>
        <end position="293"/>
    </location>
</feature>
<feature type="compositionally biased region" description="Pro residues" evidence="1">
    <location>
        <begin position="319"/>
        <end position="341"/>
    </location>
</feature>
<gene>
    <name evidence="3" type="ORF">M413DRAFT_25093</name>
</gene>
<feature type="compositionally biased region" description="Acidic residues" evidence="1">
    <location>
        <begin position="141"/>
        <end position="150"/>
    </location>
</feature>
<evidence type="ECO:0000259" key="2">
    <source>
        <dbReference type="PROSITE" id="PS51673"/>
    </source>
</evidence>
<feature type="compositionally biased region" description="Low complexity" evidence="1">
    <location>
        <begin position="200"/>
        <end position="223"/>
    </location>
</feature>
<dbReference type="STRING" id="686832.A0A0C3CKM2"/>
<name>A0A0C3CKM2_HEBCY</name>
<feature type="compositionally biased region" description="Pro residues" evidence="1">
    <location>
        <begin position="348"/>
        <end position="357"/>
    </location>
</feature>
<proteinExistence type="predicted"/>
<feature type="region of interest" description="Disordered" evidence="1">
    <location>
        <begin position="807"/>
        <end position="826"/>
    </location>
</feature>
<feature type="compositionally biased region" description="Low complexity" evidence="1">
    <location>
        <begin position="309"/>
        <end position="318"/>
    </location>
</feature>
<accession>A0A0C3CKM2</accession>
<reference evidence="4" key="2">
    <citation type="submission" date="2015-01" db="EMBL/GenBank/DDBJ databases">
        <title>Evolutionary Origins and Diversification of the Mycorrhizal Mutualists.</title>
        <authorList>
            <consortium name="DOE Joint Genome Institute"/>
            <consortium name="Mycorrhizal Genomics Consortium"/>
            <person name="Kohler A."/>
            <person name="Kuo A."/>
            <person name="Nagy L.G."/>
            <person name="Floudas D."/>
            <person name="Copeland A."/>
            <person name="Barry K.W."/>
            <person name="Cichocki N."/>
            <person name="Veneault-Fourrey C."/>
            <person name="LaButti K."/>
            <person name="Lindquist E.A."/>
            <person name="Lipzen A."/>
            <person name="Lundell T."/>
            <person name="Morin E."/>
            <person name="Murat C."/>
            <person name="Riley R."/>
            <person name="Ohm R."/>
            <person name="Sun H."/>
            <person name="Tunlid A."/>
            <person name="Henrissat B."/>
            <person name="Grigoriev I.V."/>
            <person name="Hibbett D.S."/>
            <person name="Martin F."/>
        </authorList>
    </citation>
    <scope>NUCLEOTIDE SEQUENCE [LARGE SCALE GENOMIC DNA]</scope>
    <source>
        <strain evidence="4">h7</strain>
    </source>
</reference>
<dbReference type="Pfam" id="PF12752">
    <property type="entry name" value="SUZ"/>
    <property type="match status" value="1"/>
</dbReference>
<dbReference type="OrthoDB" id="278430at2759"/>
<feature type="region of interest" description="Disordered" evidence="1">
    <location>
        <begin position="1"/>
        <end position="23"/>
    </location>
</feature>
<feature type="compositionally biased region" description="Low complexity" evidence="1">
    <location>
        <begin position="12"/>
        <end position="23"/>
    </location>
</feature>
<feature type="compositionally biased region" description="Pro residues" evidence="1">
    <location>
        <begin position="418"/>
        <end position="427"/>
    </location>
</feature>
<dbReference type="HOGENOM" id="CLU_015422_0_0_1"/>
<feature type="compositionally biased region" description="Polar residues" evidence="1">
    <location>
        <begin position="508"/>
        <end position="519"/>
    </location>
</feature>
<feature type="compositionally biased region" description="Polar residues" evidence="1">
    <location>
        <begin position="683"/>
        <end position="733"/>
    </location>
</feature>
<feature type="compositionally biased region" description="Basic and acidic residues" evidence="1">
    <location>
        <begin position="775"/>
        <end position="788"/>
    </location>
</feature>
<feature type="compositionally biased region" description="Low complexity" evidence="1">
    <location>
        <begin position="408"/>
        <end position="417"/>
    </location>
</feature>
<dbReference type="InterPro" id="IPR036867">
    <property type="entry name" value="R3H_dom_sf"/>
</dbReference>
<feature type="compositionally biased region" description="Low complexity" evidence="1">
    <location>
        <begin position="358"/>
        <end position="368"/>
    </location>
</feature>
<feature type="region of interest" description="Disordered" evidence="1">
    <location>
        <begin position="123"/>
        <end position="172"/>
    </location>
</feature>
<feature type="compositionally biased region" description="Gly residues" evidence="1">
    <location>
        <begin position="543"/>
        <end position="562"/>
    </location>
</feature>
<dbReference type="InterPro" id="IPR051937">
    <property type="entry name" value="R3H_domain_containing"/>
</dbReference>
<feature type="compositionally biased region" description="Polar residues" evidence="1">
    <location>
        <begin position="753"/>
        <end position="774"/>
    </location>
</feature>
<feature type="compositionally biased region" description="Low complexity" evidence="1">
    <location>
        <begin position="606"/>
        <end position="651"/>
    </location>
</feature>
<dbReference type="InterPro" id="IPR024771">
    <property type="entry name" value="SUZ"/>
</dbReference>
<protein>
    <recommendedName>
        <fullName evidence="2">SUZ domain-containing protein</fullName>
    </recommendedName>
</protein>
<feature type="compositionally biased region" description="Low complexity" evidence="1">
    <location>
        <begin position="811"/>
        <end position="825"/>
    </location>
</feature>
<dbReference type="PANTHER" id="PTHR15672">
    <property type="entry name" value="CAMP-REGULATED PHOSPHOPROTEIN 21 RELATED R3H DOMAIN CONTAINING PROTEIN"/>
    <property type="match status" value="1"/>
</dbReference>
<evidence type="ECO:0000256" key="1">
    <source>
        <dbReference type="SAM" id="MobiDB-lite"/>
    </source>
</evidence>
<sequence>MHHGDPAPSPSTPDSDVASDVDPQIIEALRSKDRIYVLKLGETFESLITERRQRVDLTPATSYQRLLVHRCSAYYKLSPENDPLTKGTIFVLTTQDSRIPDRRISELVPAESTAQPAFKIMRRSAQERRKPQSHSGSVAGDDLELSDVEASESGSLGGRISTANSKKQRKTIEEREAAYNEARSRIFMDFEEKAKDKDMSASSSTLSLNGSSSTSAGGRSSIGDTDDAASSPTTESEWSAPSGSHSRDKKDARRGGPSATPSSSRSLRAGGSFHNSGSGGSSRNSRAPSPSFSYASLHDPTGQIYDPHAPNQGYYPPQYAYPPYSPPGQAPTPPYLAPHPYYPQHYNPYPPPPPIPQHSPVDGGSVPPSSEPYPSMHFQPHYGWAPHPHQQPLQSPPHAVHMSPPPQQQSQQNTHHPMGPPGPPFPPHSSQYQPFPPPPHGYGYPLNGYYMPQMPPPPPQGPHIPPPPAPHMNMQPQPPQQQQMHPNPNYDLPRPLNGNQMGHPANGHFNNHGNSTPNHHPNGPRNGLGNGVLTHNGRAGTRNTGGAGPNGPLGNGVIGNAGNGRNRVPMPNSGRSPWSYGPGIGGNGYTTPMVSHVGDAVGPRLSSSRRTSGNSSSGGNSRSSSNCDEVSSTSSTTSSSSRRTYTSTTSSQHPLPPRPDWAVGLKAQPTLAATGGRAHLSDHSLTNSRTMSPISPPRSNSNGHTSPMSPSSQTIVSLQSMDFPPLTSSSAASQEKKGPVVTGAWGNSRPVLSPTNGNISSSPGNMGASQSPISRQDENERGVIERPSPKVGDAFSPKIVRRPPPATVNGQVHPQQRQQVPQQQQERTITKCDSVVVGPTTVVALTGQVAAMSLGVGKELNGGVEQQQSSYSSAVSGAEELASPSAVVAPSPSM</sequence>
<dbReference type="PROSITE" id="PS51673">
    <property type="entry name" value="SUZ"/>
    <property type="match status" value="1"/>
</dbReference>
<dbReference type="CDD" id="cd02642">
    <property type="entry name" value="R3H_encore_like"/>
    <property type="match status" value="1"/>
</dbReference>
<organism evidence="3 4">
    <name type="scientific">Hebeloma cylindrosporum</name>
    <dbReference type="NCBI Taxonomy" id="76867"/>
    <lineage>
        <taxon>Eukaryota</taxon>
        <taxon>Fungi</taxon>
        <taxon>Dikarya</taxon>
        <taxon>Basidiomycota</taxon>
        <taxon>Agaricomycotina</taxon>
        <taxon>Agaricomycetes</taxon>
        <taxon>Agaricomycetidae</taxon>
        <taxon>Agaricales</taxon>
        <taxon>Agaricineae</taxon>
        <taxon>Hymenogastraceae</taxon>
        <taxon>Hebeloma</taxon>
    </lineage>
</organism>
<evidence type="ECO:0000313" key="4">
    <source>
        <dbReference type="Proteomes" id="UP000053424"/>
    </source>
</evidence>
<feature type="domain" description="SUZ" evidence="2">
    <location>
        <begin position="98"/>
        <end position="191"/>
    </location>
</feature>
<evidence type="ECO:0000313" key="3">
    <source>
        <dbReference type="EMBL" id="KIM44639.1"/>
    </source>
</evidence>
<dbReference type="AlphaFoldDB" id="A0A0C3CKM2"/>
<feature type="compositionally biased region" description="Basic and acidic residues" evidence="1">
    <location>
        <begin position="245"/>
        <end position="254"/>
    </location>
</feature>
<dbReference type="SUPFAM" id="SSF82708">
    <property type="entry name" value="R3H domain"/>
    <property type="match status" value="1"/>
</dbReference>
<dbReference type="Gene3D" id="3.30.1370.50">
    <property type="entry name" value="R3H-like domain"/>
    <property type="match status" value="1"/>
</dbReference>
<feature type="compositionally biased region" description="Polar residues" evidence="1">
    <location>
        <begin position="228"/>
        <end position="244"/>
    </location>
</feature>
<dbReference type="EMBL" id="KN831773">
    <property type="protein sequence ID" value="KIM44639.1"/>
    <property type="molecule type" value="Genomic_DNA"/>
</dbReference>
<dbReference type="GO" id="GO:0003676">
    <property type="term" value="F:nucleic acid binding"/>
    <property type="evidence" value="ECO:0007669"/>
    <property type="project" value="InterPro"/>
</dbReference>
<feature type="compositionally biased region" description="Low complexity" evidence="1">
    <location>
        <begin position="386"/>
        <end position="398"/>
    </location>
</feature>
<dbReference type="PANTHER" id="PTHR15672:SF8">
    <property type="entry name" value="PROTEIN ENCORE"/>
    <property type="match status" value="1"/>
</dbReference>
<feature type="compositionally biased region" description="Pro residues" evidence="1">
    <location>
        <begin position="453"/>
        <end position="470"/>
    </location>
</feature>
<keyword evidence="4" id="KW-1185">Reference proteome</keyword>
<feature type="compositionally biased region" description="Low complexity" evidence="1">
    <location>
        <begin position="471"/>
        <end position="489"/>
    </location>
</feature>
<dbReference type="Proteomes" id="UP000053424">
    <property type="component" value="Unassembled WGS sequence"/>
</dbReference>
<feature type="region of interest" description="Disordered" evidence="1">
    <location>
        <begin position="195"/>
        <end position="798"/>
    </location>
</feature>